<reference evidence="5" key="6">
    <citation type="submission" date="2022-12" db="EMBL/GenBank/DDBJ databases">
        <title>Development of a Multilocus Sequence Typing Scheme for Bacteroides fragilis Based on Whole Genome Sequencing Data and Clinical Application.</title>
        <authorList>
            <person name="Nielsen F.D."/>
            <person name="Justesen U.S."/>
        </authorList>
    </citation>
    <scope>NUCLEOTIDE SEQUENCE</scope>
    <source>
        <strain evidence="5">BF_AM_ODE_DK_2015_4</strain>
    </source>
</reference>
<dbReference type="EMBL" id="CP036553">
    <property type="protein sequence ID" value="QCQ38584.1"/>
    <property type="molecule type" value="Genomic_DNA"/>
</dbReference>
<evidence type="ECO:0000313" key="5">
    <source>
        <dbReference type="EMBL" id="MCZ2688020.1"/>
    </source>
</evidence>
<evidence type="ECO:0000313" key="8">
    <source>
        <dbReference type="EMBL" id="RGY70194.1"/>
    </source>
</evidence>
<dbReference type="SUPFAM" id="SSF103247">
    <property type="entry name" value="TT1751-like"/>
    <property type="match status" value="1"/>
</dbReference>
<evidence type="ECO:0000313" key="6">
    <source>
        <dbReference type="EMBL" id="QCQ38584.1"/>
    </source>
</evidence>
<feature type="domain" description="DUF302" evidence="3">
    <location>
        <begin position="442"/>
        <end position="501"/>
    </location>
</feature>
<evidence type="ECO:0000313" key="7">
    <source>
        <dbReference type="EMBL" id="QKH86709.1"/>
    </source>
</evidence>
<protein>
    <submittedName>
        <fullName evidence="8">DUF302 domain-containing protein</fullName>
    </submittedName>
    <submittedName>
        <fullName evidence="4">Peptidase</fullName>
    </submittedName>
    <submittedName>
        <fullName evidence="5">Serine hydrolase</fullName>
    </submittedName>
</protein>
<evidence type="ECO:0000313" key="4">
    <source>
        <dbReference type="EMBL" id="KFX74238.1"/>
    </source>
</evidence>
<dbReference type="AlphaFoldDB" id="A0A081TQ84"/>
<organism evidence="8 10">
    <name type="scientific">Bacteroides fragilis</name>
    <dbReference type="NCBI Taxonomy" id="817"/>
    <lineage>
        <taxon>Bacteria</taxon>
        <taxon>Pseudomonadati</taxon>
        <taxon>Bacteroidota</taxon>
        <taxon>Bacteroidia</taxon>
        <taxon>Bacteroidales</taxon>
        <taxon>Bacteroidaceae</taxon>
        <taxon>Bacteroides</taxon>
    </lineage>
</organism>
<dbReference type="Gene3D" id="3.40.710.10">
    <property type="entry name" value="DD-peptidase/beta-lactamase superfamily"/>
    <property type="match status" value="1"/>
</dbReference>
<proteinExistence type="predicted"/>
<keyword evidence="1" id="KW-0732">Signal</keyword>
<dbReference type="InterPro" id="IPR001466">
    <property type="entry name" value="Beta-lactam-related"/>
</dbReference>
<dbReference type="InterPro" id="IPR035923">
    <property type="entry name" value="TT1751-like_sf"/>
</dbReference>
<reference evidence="8 10" key="3">
    <citation type="submission" date="2018-08" db="EMBL/GenBank/DDBJ databases">
        <title>A genome reference for cultivated species of the human gut microbiota.</title>
        <authorList>
            <person name="Zou Y."/>
            <person name="Xue W."/>
            <person name="Luo G."/>
        </authorList>
    </citation>
    <scope>NUCLEOTIDE SEQUENCE [LARGE SCALE GENOMIC DNA]</scope>
    <source>
        <strain evidence="8 10">OF01-1</strain>
    </source>
</reference>
<dbReference type="Proteomes" id="UP001079672">
    <property type="component" value="Unassembled WGS sequence"/>
</dbReference>
<dbReference type="RefSeq" id="WP_005821486.1">
    <property type="nucleotide sequence ID" value="NZ_CAEUHN010000001.1"/>
</dbReference>
<dbReference type="SUPFAM" id="SSF56601">
    <property type="entry name" value="beta-lactamase/transpeptidase-like"/>
    <property type="match status" value="1"/>
</dbReference>
<evidence type="ECO:0000259" key="3">
    <source>
        <dbReference type="Pfam" id="PF03625"/>
    </source>
</evidence>
<feature type="signal peptide" evidence="1">
    <location>
        <begin position="1"/>
        <end position="19"/>
    </location>
</feature>
<evidence type="ECO:0000256" key="1">
    <source>
        <dbReference type="SAM" id="SignalP"/>
    </source>
</evidence>
<dbReference type="CDD" id="cd14797">
    <property type="entry name" value="DUF302"/>
    <property type="match status" value="1"/>
</dbReference>
<evidence type="ECO:0000313" key="9">
    <source>
        <dbReference type="Proteomes" id="UP000028294"/>
    </source>
</evidence>
<name>A0A081TQ84_BACFG</name>
<dbReference type="EMBL" id="CP054003">
    <property type="protein sequence ID" value="QKH86709.1"/>
    <property type="molecule type" value="Genomic_DNA"/>
</dbReference>
<dbReference type="Proteomes" id="UP000028294">
    <property type="component" value="Chromosome"/>
</dbReference>
<keyword evidence="5" id="KW-0378">Hydrolase</keyword>
<dbReference type="InterPro" id="IPR012338">
    <property type="entry name" value="Beta-lactam/transpept-like"/>
</dbReference>
<sequence>MKKNLLILVALLTSATISAQNGGTIMKKYENQLPQAGRGNVHVAYQGKAIDQMIYDFMEEQGIPGMTLAIVQAPYIPRVVGYGVTDFTKGNLAAAKTLWPIGPISQGYAAVAVMQLYERGKLDLNDPVGKYLKDVPESWKPVSILQLMQHSSGIADYRAQKGFDVSADYRPEQLIETVAALPLAFEPGTDVKQSATNFLLLTSIIEKAGKMPYHDFVKKYQIDYLGLRQTFFGEDLAKVKQEDVTTTGNVHQTFKKDRDYINPSETTTGYVEKDGRLVAAPAVSPTALKGFSDIWASAENVSHWDIGLAGSALIEKPENRDIVYKPTRLANGKVVPAMAGWQFYNHNGLMDIKGDVSGHSAFLSRFTDASELVCVTLLANKEGVDLTNLGRRIAAAFDSAKMGTGANDNLLYTYESQFSVDETMGRIEQTLRAMGIPVFAKFDHGKNAEEVGLTLRPNQVIVFGSPKVGTKLMQDNPSISIELPLKISVWEDKNGSVWATFPQMQVMAAEYGLEAEPVIGKMQELLEKIVIKGASVY</sequence>
<dbReference type="PANTHER" id="PTHR46825">
    <property type="entry name" value="D-ALANYL-D-ALANINE-CARBOXYPEPTIDASE/ENDOPEPTIDASE AMPH"/>
    <property type="match status" value="1"/>
</dbReference>
<dbReference type="InterPro" id="IPR005180">
    <property type="entry name" value="DUF302"/>
</dbReference>
<dbReference type="EMBL" id="JAPTZU010000005">
    <property type="protein sequence ID" value="MCZ2688020.1"/>
    <property type="molecule type" value="Genomic_DNA"/>
</dbReference>
<dbReference type="Pfam" id="PF00144">
    <property type="entry name" value="Beta-lactamase"/>
    <property type="match status" value="1"/>
</dbReference>
<dbReference type="Pfam" id="PF03625">
    <property type="entry name" value="DUF302"/>
    <property type="match status" value="1"/>
</dbReference>
<gene>
    <name evidence="8" type="ORF">DXA27_05875</name>
    <name evidence="4" type="ORF">EE52_0213180</name>
    <name evidence="7" type="ORF">FOC69_21090</name>
    <name evidence="6" type="ORF">IA74_022170</name>
    <name evidence="5" type="ORF">O1433_10990</name>
</gene>
<dbReference type="Gene3D" id="3.30.310.70">
    <property type="entry name" value="TT1751-like domain"/>
    <property type="match status" value="1"/>
</dbReference>
<accession>A0A081TQ84</accession>
<evidence type="ECO:0000259" key="2">
    <source>
        <dbReference type="Pfam" id="PF00144"/>
    </source>
</evidence>
<dbReference type="PANTHER" id="PTHR46825:SF9">
    <property type="entry name" value="BETA-LACTAMASE-RELATED DOMAIN-CONTAINING PROTEIN"/>
    <property type="match status" value="1"/>
</dbReference>
<reference evidence="4" key="2">
    <citation type="submission" date="2014-07" db="EMBL/GenBank/DDBJ databases">
        <title>Genetics and epidemiology of antimicrobial resistance in B. fragilis group.</title>
        <authorList>
            <person name="Sydenham T.V."/>
            <person name="Hasman H."/>
            <person name="Kemp M."/>
            <person name="Justesen U.S."/>
        </authorList>
    </citation>
    <scope>NUCLEOTIDE SEQUENCE [LARGE SCALE GENOMIC DNA]</scope>
    <source>
        <strain evidence="4">DCMOUH0018B</strain>
    </source>
</reference>
<dbReference type="Proteomes" id="UP000501467">
    <property type="component" value="Chromosome"/>
</dbReference>
<dbReference type="Proteomes" id="UP000284614">
    <property type="component" value="Unassembled WGS sequence"/>
</dbReference>
<evidence type="ECO:0000313" key="11">
    <source>
        <dbReference type="Proteomes" id="UP000501467"/>
    </source>
</evidence>
<dbReference type="InterPro" id="IPR050491">
    <property type="entry name" value="AmpC-like"/>
</dbReference>
<reference evidence="6 9" key="4">
    <citation type="submission" date="2019-03" db="EMBL/GenBank/DDBJ databases">
        <title>Complete genome assembly of MDR B. fragilis.</title>
        <authorList>
            <person name="Sydenham T.V."/>
            <person name="Hasman H."/>
            <person name="Justesen U.S."/>
        </authorList>
    </citation>
    <scope>NUCLEOTIDE SEQUENCE [LARGE SCALE GENOMIC DNA]</scope>
    <source>
        <strain evidence="6 9">DCMOUH0067B</strain>
    </source>
</reference>
<dbReference type="GO" id="GO:0016787">
    <property type="term" value="F:hydrolase activity"/>
    <property type="evidence" value="ECO:0007669"/>
    <property type="project" value="UniProtKB-KW"/>
</dbReference>
<reference evidence="7 11" key="5">
    <citation type="submission" date="2020-05" db="EMBL/GenBank/DDBJ databases">
        <title>FDA dAtabase for Regulatory Grade micrObial Sequences (FDA-ARGOS): Supporting development and validation of Infectious Disease Dx tests.</title>
        <authorList>
            <person name="Bojja K."/>
            <person name="Kessler A."/>
            <person name="Tallon L."/>
            <person name="Sadzewicz L."/>
            <person name="Zhao X."/>
            <person name="Vavikolanu K."/>
            <person name="Mehta A."/>
            <person name="Aluvathingal J."/>
            <person name="Nadendla S."/>
            <person name="Myers T."/>
            <person name="Yan Y."/>
            <person name="Sichtig H."/>
        </authorList>
    </citation>
    <scope>NUCLEOTIDE SEQUENCE [LARGE SCALE GENOMIC DNA]</scope>
    <source>
        <strain evidence="7 11">FDAARGOS_763</strain>
    </source>
</reference>
<reference evidence="4" key="1">
    <citation type="book" date="2014" name="THE 24TH EUROPEAN CONGRESS OF CLINICAL MICROBIOLOGY AND INFECTIOUS DISEASES" publisher="ECCMID 2014" city="Barcelona, Spain">
        <title>Identification of resistance genes in three multidrug-resistant Bacteroides fragilis isolates by whole genome sequencing.</title>
        <editorList>
            <person name="Unknown"/>
            <person name="A."/>
        </editorList>
        <authorList>
            <person name="Sydenham T.V."/>
            <person name="Hasman H."/>
            <person name="Wang M."/>
            <person name="Soki J."/>
            <person name="Nagy E."/>
            <person name="Justesen U.S."/>
        </authorList>
    </citation>
    <scope>NUCLEOTIDE SEQUENCE</scope>
    <source>
        <strain evidence="4">DCMOUH0018B</strain>
    </source>
</reference>
<dbReference type="EMBL" id="QSDG01000004">
    <property type="protein sequence ID" value="RGY70194.1"/>
    <property type="molecule type" value="Genomic_DNA"/>
</dbReference>
<evidence type="ECO:0000313" key="10">
    <source>
        <dbReference type="Proteomes" id="UP000284614"/>
    </source>
</evidence>
<feature type="domain" description="Beta-lactamase-related" evidence="2">
    <location>
        <begin position="50"/>
        <end position="393"/>
    </location>
</feature>
<feature type="chain" id="PRO_5014217470" evidence="1">
    <location>
        <begin position="20"/>
        <end position="537"/>
    </location>
</feature>
<dbReference type="PATRIC" id="fig|817.53.peg.2729"/>
<dbReference type="EMBL" id="JMZZ02000152">
    <property type="protein sequence ID" value="KFX74238.1"/>
    <property type="molecule type" value="Genomic_DNA"/>
</dbReference>